<dbReference type="PANTHER" id="PTHR31133">
    <property type="entry name" value="MEMBRANE PROTEIN"/>
    <property type="match status" value="1"/>
</dbReference>
<feature type="transmembrane region" description="Helical" evidence="1">
    <location>
        <begin position="14"/>
        <end position="35"/>
    </location>
</feature>
<gene>
    <name evidence="2" type="ORF">ERUC_LOCUS21149</name>
</gene>
<protein>
    <recommendedName>
        <fullName evidence="4">Transmembrane protein</fullName>
    </recommendedName>
</protein>
<feature type="transmembrane region" description="Helical" evidence="1">
    <location>
        <begin position="41"/>
        <end position="62"/>
    </location>
</feature>
<dbReference type="EMBL" id="CAKOAT010207599">
    <property type="protein sequence ID" value="CAH8355394.1"/>
    <property type="molecule type" value="Genomic_DNA"/>
</dbReference>
<comment type="caution">
    <text evidence="2">The sequence shown here is derived from an EMBL/GenBank/DDBJ whole genome shotgun (WGS) entry which is preliminary data.</text>
</comment>
<evidence type="ECO:0000313" key="3">
    <source>
        <dbReference type="Proteomes" id="UP001642260"/>
    </source>
</evidence>
<keyword evidence="1" id="KW-0812">Transmembrane</keyword>
<proteinExistence type="predicted"/>
<keyword evidence="1" id="KW-0472">Membrane</keyword>
<keyword evidence="3" id="KW-1185">Reference proteome</keyword>
<name>A0ABC8K907_ERUVS</name>
<evidence type="ECO:0000256" key="1">
    <source>
        <dbReference type="SAM" id="Phobius"/>
    </source>
</evidence>
<feature type="transmembrane region" description="Helical" evidence="1">
    <location>
        <begin position="100"/>
        <end position="119"/>
    </location>
</feature>
<keyword evidence="1" id="KW-1133">Transmembrane helix</keyword>
<accession>A0ABC8K907</accession>
<reference evidence="2 3" key="1">
    <citation type="submission" date="2022-03" db="EMBL/GenBank/DDBJ databases">
        <authorList>
            <person name="Macdonald S."/>
            <person name="Ahmed S."/>
            <person name="Newling K."/>
        </authorList>
    </citation>
    <scope>NUCLEOTIDE SEQUENCE [LARGE SCALE GENOMIC DNA]</scope>
</reference>
<dbReference type="InterPro" id="IPR040229">
    <property type="entry name" value="At3g27390-like"/>
</dbReference>
<organism evidence="2 3">
    <name type="scientific">Eruca vesicaria subsp. sativa</name>
    <name type="common">Garden rocket</name>
    <name type="synonym">Eruca sativa</name>
    <dbReference type="NCBI Taxonomy" id="29727"/>
    <lineage>
        <taxon>Eukaryota</taxon>
        <taxon>Viridiplantae</taxon>
        <taxon>Streptophyta</taxon>
        <taxon>Embryophyta</taxon>
        <taxon>Tracheophyta</taxon>
        <taxon>Spermatophyta</taxon>
        <taxon>Magnoliopsida</taxon>
        <taxon>eudicotyledons</taxon>
        <taxon>Gunneridae</taxon>
        <taxon>Pentapetalae</taxon>
        <taxon>rosids</taxon>
        <taxon>malvids</taxon>
        <taxon>Brassicales</taxon>
        <taxon>Brassicaceae</taxon>
        <taxon>Brassiceae</taxon>
        <taxon>Eruca</taxon>
    </lineage>
</organism>
<dbReference type="PANTHER" id="PTHR31133:SF2">
    <property type="entry name" value="EXPRESSED PROTEIN"/>
    <property type="match status" value="1"/>
</dbReference>
<feature type="transmembrane region" description="Helical" evidence="1">
    <location>
        <begin position="74"/>
        <end position="94"/>
    </location>
</feature>
<evidence type="ECO:0008006" key="4">
    <source>
        <dbReference type="Google" id="ProtNLM"/>
    </source>
</evidence>
<feature type="transmembrane region" description="Helical" evidence="1">
    <location>
        <begin position="185"/>
        <end position="206"/>
    </location>
</feature>
<dbReference type="AlphaFoldDB" id="A0ABC8K907"/>
<evidence type="ECO:0000313" key="2">
    <source>
        <dbReference type="EMBL" id="CAH8355394.1"/>
    </source>
</evidence>
<dbReference type="Proteomes" id="UP001642260">
    <property type="component" value="Unassembled WGS sequence"/>
</dbReference>
<sequence length="572" mass="63682">MEVPIGFLEKLRSFVSFLPVFFLLLLIGLFKALIVGPVSSAIILIGNSSVIIGLWPAHFIWTYYCLARTKRIGLVLKTFALILFPLPLLLWPVAGIAGSLLGGVAYGFLTPLMATFEAIGESITSKSYHCFVDGSFSTIKGSCTVVTDFTDFCFHSYFSYMDELREMVSADAKPLEIRLSRVPSCLLAGLIGVAVDGVFITVVALYKSPYMLLKGWKRLLEDLVGREGPFLESVCVPFAGLAICLWPLAVVGAVIASIFSSFFLGLYSGVIVHQEDSLRMGFNYIIAAVSLFDEYVNDLLYIREGTCLPRPCYRTKTETGHGKKVLGEMKNVDLNSRRSSSRLVSEESRTLKKAITLYKPVQVWEWLFKSCEVNGRILIRDGLINVKDVEQCLVKGNCKKLFIQLPAWTVLQCLLASAKSISPGLVITDGVELTELNSPKDKVFVWLVGPLLIMKEQIKNLKLTEDEEYCLRKLVMVCKNERTEDWDSTGFPSSDTVRKAQLQAIIRRLQGMVASMSRIPTFRRRFMNLVKVLYIEALEVGASGNLAGGILNTERDQTQKLDQTATTDMDVV</sequence>
<feature type="transmembrane region" description="Helical" evidence="1">
    <location>
        <begin position="238"/>
        <end position="270"/>
    </location>
</feature>